<feature type="region of interest" description="Disordered" evidence="9">
    <location>
        <begin position="91"/>
        <end position="136"/>
    </location>
</feature>
<dbReference type="GO" id="GO:0000049">
    <property type="term" value="F:tRNA binding"/>
    <property type="evidence" value="ECO:0007669"/>
    <property type="project" value="UniProtKB-UniRule"/>
</dbReference>
<dbReference type="GO" id="GO:0003735">
    <property type="term" value="F:structural constituent of ribosome"/>
    <property type="evidence" value="ECO:0007669"/>
    <property type="project" value="InterPro"/>
</dbReference>
<dbReference type="InterPro" id="IPR010979">
    <property type="entry name" value="Ribosomal_uS13-like_H2TH"/>
</dbReference>
<dbReference type="GO" id="GO:0015935">
    <property type="term" value="C:small ribosomal subunit"/>
    <property type="evidence" value="ECO:0007669"/>
    <property type="project" value="TreeGrafter"/>
</dbReference>
<dbReference type="InterPro" id="IPR018269">
    <property type="entry name" value="Ribosomal_uS13_CS"/>
</dbReference>
<feature type="compositionally biased region" description="Basic and acidic residues" evidence="9">
    <location>
        <begin position="119"/>
        <end position="136"/>
    </location>
</feature>
<name>A0A1F7Z2S2_9BACT</name>
<dbReference type="InterPro" id="IPR001892">
    <property type="entry name" value="Ribosomal_uS13"/>
</dbReference>
<evidence type="ECO:0000256" key="7">
    <source>
        <dbReference type="HAMAP-Rule" id="MF_01315"/>
    </source>
</evidence>
<evidence type="ECO:0000256" key="3">
    <source>
        <dbReference type="ARBA" id="ARBA00022884"/>
    </source>
</evidence>
<dbReference type="InterPro" id="IPR019980">
    <property type="entry name" value="Ribosomal_uS13_bac-type"/>
</dbReference>
<dbReference type="GO" id="GO:0019843">
    <property type="term" value="F:rRNA binding"/>
    <property type="evidence" value="ECO:0007669"/>
    <property type="project" value="UniProtKB-UniRule"/>
</dbReference>
<dbReference type="HAMAP" id="MF_01315">
    <property type="entry name" value="Ribosomal_uS13"/>
    <property type="match status" value="1"/>
</dbReference>
<evidence type="ECO:0000313" key="11">
    <source>
        <dbReference type="Proteomes" id="UP000178870"/>
    </source>
</evidence>
<dbReference type="PANTHER" id="PTHR10871">
    <property type="entry name" value="30S RIBOSOMAL PROTEIN S13/40S RIBOSOMAL PROTEIN S18"/>
    <property type="match status" value="1"/>
</dbReference>
<evidence type="ECO:0000256" key="5">
    <source>
        <dbReference type="ARBA" id="ARBA00023274"/>
    </source>
</evidence>
<dbReference type="Gene3D" id="1.10.8.50">
    <property type="match status" value="1"/>
</dbReference>
<dbReference type="NCBIfam" id="TIGR03631">
    <property type="entry name" value="uS13_bact"/>
    <property type="match status" value="1"/>
</dbReference>
<keyword evidence="7" id="KW-0820">tRNA-binding</keyword>
<dbReference type="Proteomes" id="UP000178870">
    <property type="component" value="Unassembled WGS sequence"/>
</dbReference>
<dbReference type="PIRSF" id="PIRSF002134">
    <property type="entry name" value="Ribosomal_S13"/>
    <property type="match status" value="1"/>
</dbReference>
<comment type="similarity">
    <text evidence="1 7 8">Belongs to the universal ribosomal protein uS13 family.</text>
</comment>
<dbReference type="AlphaFoldDB" id="A0A1F7Z2S2"/>
<comment type="subunit">
    <text evidence="7">Part of the 30S ribosomal subunit. Forms a loose heterodimer with protein S19. Forms two bridges to the 50S subunit in the 70S ribosome.</text>
</comment>
<accession>A0A1F7Z2S2</accession>
<dbReference type="PANTHER" id="PTHR10871:SF1">
    <property type="entry name" value="SMALL RIBOSOMAL SUBUNIT PROTEIN US13M"/>
    <property type="match status" value="1"/>
</dbReference>
<dbReference type="Gene3D" id="4.10.910.10">
    <property type="entry name" value="30s ribosomal protein s13, domain 2"/>
    <property type="match status" value="1"/>
</dbReference>
<evidence type="ECO:0000256" key="8">
    <source>
        <dbReference type="RuleBase" id="RU003830"/>
    </source>
</evidence>
<reference evidence="10 11" key="1">
    <citation type="journal article" date="2016" name="Nat. Commun.">
        <title>Thousands of microbial genomes shed light on interconnected biogeochemical processes in an aquifer system.</title>
        <authorList>
            <person name="Anantharaman K."/>
            <person name="Brown C.T."/>
            <person name="Hug L.A."/>
            <person name="Sharon I."/>
            <person name="Castelle C.J."/>
            <person name="Probst A.J."/>
            <person name="Thomas B.C."/>
            <person name="Singh A."/>
            <person name="Wilkins M.J."/>
            <person name="Karaoz U."/>
            <person name="Brodie E.L."/>
            <person name="Williams K.H."/>
            <person name="Hubbard S.S."/>
            <person name="Banfield J.F."/>
        </authorList>
    </citation>
    <scope>NUCLEOTIDE SEQUENCE [LARGE SCALE GENOMIC DNA]</scope>
</reference>
<comment type="caution">
    <text evidence="10">The sequence shown here is derived from an EMBL/GenBank/DDBJ whole genome shotgun (WGS) entry which is preliminary data.</text>
</comment>
<keyword evidence="5 7" id="KW-0687">Ribonucleoprotein</keyword>
<organism evidence="10 11">
    <name type="scientific">Candidatus Woesebacteria bacterium RIFCSPHIGHO2_01_FULL_44_21</name>
    <dbReference type="NCBI Taxonomy" id="1802503"/>
    <lineage>
        <taxon>Bacteria</taxon>
        <taxon>Candidatus Woeseibacteriota</taxon>
    </lineage>
</organism>
<evidence type="ECO:0000313" key="10">
    <source>
        <dbReference type="EMBL" id="OGM33369.1"/>
    </source>
</evidence>
<keyword evidence="3 7" id="KW-0694">RNA-binding</keyword>
<comment type="function">
    <text evidence="7">Located at the top of the head of the 30S subunit, it contacts several helices of the 16S rRNA. In the 70S ribosome it contacts the 23S rRNA (bridge B1a) and protein L5 of the 50S subunit (bridge B1b), connecting the 2 subunits; these bridges are implicated in subunit movement. Contacts the tRNAs in the A and P-sites.</text>
</comment>
<dbReference type="EMBL" id="MGGP01000003">
    <property type="protein sequence ID" value="OGM33369.1"/>
    <property type="molecule type" value="Genomic_DNA"/>
</dbReference>
<dbReference type="PROSITE" id="PS50159">
    <property type="entry name" value="RIBOSOMAL_S13_2"/>
    <property type="match status" value="1"/>
</dbReference>
<dbReference type="Pfam" id="PF00416">
    <property type="entry name" value="Ribosomal_S13"/>
    <property type="match status" value="1"/>
</dbReference>
<protein>
    <recommendedName>
        <fullName evidence="6 7">Small ribosomal subunit protein uS13</fullName>
    </recommendedName>
</protein>
<proteinExistence type="inferred from homology"/>
<dbReference type="SUPFAM" id="SSF46946">
    <property type="entry name" value="S13-like H2TH domain"/>
    <property type="match status" value="1"/>
</dbReference>
<feature type="compositionally biased region" description="Basic residues" evidence="9">
    <location>
        <begin position="100"/>
        <end position="115"/>
    </location>
</feature>
<evidence type="ECO:0000256" key="4">
    <source>
        <dbReference type="ARBA" id="ARBA00022980"/>
    </source>
</evidence>
<sequence>MARISGVELPENARIDWALTRIKGIGWSSSVKVLGESGVTPDSRVKDLTIEQISAITAALEKYPTEGDLVRSVRGNIQRLKDIASYRGIRHGKGLPVRGQRTRSNARTKRGKRKTVGSFRKEMMTKTPDEAQEKKE</sequence>
<evidence type="ECO:0000256" key="9">
    <source>
        <dbReference type="SAM" id="MobiDB-lite"/>
    </source>
</evidence>
<keyword evidence="2 7" id="KW-0699">rRNA-binding</keyword>
<dbReference type="InterPro" id="IPR027437">
    <property type="entry name" value="Rbsml_uS13_C"/>
</dbReference>
<dbReference type="GO" id="GO:0005829">
    <property type="term" value="C:cytosol"/>
    <property type="evidence" value="ECO:0007669"/>
    <property type="project" value="TreeGrafter"/>
</dbReference>
<dbReference type="FunFam" id="1.10.8.50:FF:000001">
    <property type="entry name" value="30S ribosomal protein S13"/>
    <property type="match status" value="1"/>
</dbReference>
<evidence type="ECO:0000256" key="2">
    <source>
        <dbReference type="ARBA" id="ARBA00022730"/>
    </source>
</evidence>
<dbReference type="PROSITE" id="PS00646">
    <property type="entry name" value="RIBOSOMAL_S13_1"/>
    <property type="match status" value="1"/>
</dbReference>
<gene>
    <name evidence="7" type="primary">rpsM</name>
    <name evidence="10" type="ORF">A2803_04180</name>
</gene>
<evidence type="ECO:0000256" key="6">
    <source>
        <dbReference type="ARBA" id="ARBA00035166"/>
    </source>
</evidence>
<evidence type="ECO:0000256" key="1">
    <source>
        <dbReference type="ARBA" id="ARBA00008080"/>
    </source>
</evidence>
<dbReference type="GO" id="GO:0006412">
    <property type="term" value="P:translation"/>
    <property type="evidence" value="ECO:0007669"/>
    <property type="project" value="UniProtKB-UniRule"/>
</dbReference>
<keyword evidence="4 7" id="KW-0689">Ribosomal protein</keyword>